<dbReference type="PANTHER" id="PTHR22916">
    <property type="entry name" value="GLYCOSYLTRANSFERASE"/>
    <property type="match status" value="1"/>
</dbReference>
<proteinExistence type="predicted"/>
<dbReference type="PANTHER" id="PTHR22916:SF51">
    <property type="entry name" value="GLYCOSYLTRANSFERASE EPSH-RELATED"/>
    <property type="match status" value="1"/>
</dbReference>
<comment type="caution">
    <text evidence="4">The sequence shown here is derived from an EMBL/GenBank/DDBJ whole genome shotgun (WGS) entry which is preliminary data.</text>
</comment>
<dbReference type="RefSeq" id="WP_055147031.1">
    <property type="nucleotide sequence ID" value="NZ_BLYL01000003.1"/>
</dbReference>
<keyword evidence="1" id="KW-0328">Glycosyltransferase</keyword>
<sequence length="320" mass="38044">MIDVSIVLTVYNAESYIEGCLDMITGQTLRNIQIICVDDGSTDNSSQIIEQYAQKDDRIVLIREKNAGAGAARNRGMQEATGKYILFLDCDDFYEPEMVEKAFRRAEEEQAEIVIYKSDQYNMDTEEYVYEKWAMIEWALPPYEPFNRRQISTNIFRAFVGWAWDKLYLREFVMKNDLKFQEQRTTNDALFVFSALVLAERICTVSEILIHRRVDTRDSLSKTREKSWDNFYHMLLALRQMLKDHGLYTEIEKDYINYALHFSLWNYNTLAEPTKTKLREKLLGEWYDELGISARPEEYFYNEYEYGQYKDMLNFTVEKQ</sequence>
<dbReference type="Pfam" id="PF00535">
    <property type="entry name" value="Glycos_transf_2"/>
    <property type="match status" value="1"/>
</dbReference>
<dbReference type="EMBL" id="BLYL01000003">
    <property type="protein sequence ID" value="GFO93820.1"/>
    <property type="molecule type" value="Genomic_DNA"/>
</dbReference>
<dbReference type="GO" id="GO:0016757">
    <property type="term" value="F:glycosyltransferase activity"/>
    <property type="evidence" value="ECO:0007669"/>
    <property type="project" value="UniProtKB-KW"/>
</dbReference>
<keyword evidence="2 4" id="KW-0808">Transferase</keyword>
<dbReference type="InterPro" id="IPR001173">
    <property type="entry name" value="Glyco_trans_2-like"/>
</dbReference>
<evidence type="ECO:0000313" key="4">
    <source>
        <dbReference type="EMBL" id="GFO93820.1"/>
    </source>
</evidence>
<protein>
    <submittedName>
        <fullName evidence="4">Glycosyl transferase</fullName>
    </submittedName>
</protein>
<dbReference type="AlphaFoldDB" id="A0AAI9K375"/>
<name>A0AAI9K375_9FIRM</name>
<feature type="domain" description="Glycosyltransferase 2-like" evidence="3">
    <location>
        <begin position="5"/>
        <end position="156"/>
    </location>
</feature>
<evidence type="ECO:0000256" key="2">
    <source>
        <dbReference type="ARBA" id="ARBA00022679"/>
    </source>
</evidence>
<dbReference type="InterPro" id="IPR029044">
    <property type="entry name" value="Nucleotide-diphossugar_trans"/>
</dbReference>
<evidence type="ECO:0000259" key="3">
    <source>
        <dbReference type="Pfam" id="PF00535"/>
    </source>
</evidence>
<reference evidence="4" key="1">
    <citation type="submission" date="2020-06" db="EMBL/GenBank/DDBJ databases">
        <title>Characterization of fructooligosaccharide metabolism and fructooligosaccharide-degrading enzymes in human commensal butyrate producers.</title>
        <authorList>
            <person name="Tanno H."/>
            <person name="Fujii T."/>
            <person name="Hirano K."/>
            <person name="Maeno S."/>
            <person name="Tonozuka T."/>
            <person name="Sakamoto M."/>
            <person name="Ohkuma M."/>
            <person name="Tochio T."/>
            <person name="Endo A."/>
        </authorList>
    </citation>
    <scope>NUCLEOTIDE SEQUENCE</scope>
    <source>
        <strain evidence="4">JCM 31265</strain>
    </source>
</reference>
<gene>
    <name evidence="4" type="ORF">COEU31_08660</name>
</gene>
<dbReference type="Proteomes" id="UP000660047">
    <property type="component" value="Unassembled WGS sequence"/>
</dbReference>
<evidence type="ECO:0000313" key="5">
    <source>
        <dbReference type="Proteomes" id="UP000660047"/>
    </source>
</evidence>
<organism evidence="4 5">
    <name type="scientific">Coprococcus eutactus</name>
    <dbReference type="NCBI Taxonomy" id="33043"/>
    <lineage>
        <taxon>Bacteria</taxon>
        <taxon>Bacillati</taxon>
        <taxon>Bacillota</taxon>
        <taxon>Clostridia</taxon>
        <taxon>Lachnospirales</taxon>
        <taxon>Lachnospiraceae</taxon>
        <taxon>Coprococcus</taxon>
    </lineage>
</organism>
<dbReference type="SUPFAM" id="SSF53448">
    <property type="entry name" value="Nucleotide-diphospho-sugar transferases"/>
    <property type="match status" value="1"/>
</dbReference>
<dbReference type="Gene3D" id="3.90.550.10">
    <property type="entry name" value="Spore Coat Polysaccharide Biosynthesis Protein SpsA, Chain A"/>
    <property type="match status" value="1"/>
</dbReference>
<evidence type="ECO:0000256" key="1">
    <source>
        <dbReference type="ARBA" id="ARBA00022676"/>
    </source>
</evidence>
<accession>A0AAI9K375</accession>
<dbReference type="CDD" id="cd00761">
    <property type="entry name" value="Glyco_tranf_GTA_type"/>
    <property type="match status" value="1"/>
</dbReference>